<reference evidence="16" key="1">
    <citation type="submission" date="2014-09" db="EMBL/GenBank/DDBJ databases">
        <authorList>
            <person name="Probst J Alexander"/>
        </authorList>
    </citation>
    <scope>NUCLEOTIDE SEQUENCE</scope>
</reference>
<dbReference type="AlphaFoldDB" id="A0A098E652"/>
<evidence type="ECO:0000256" key="9">
    <source>
        <dbReference type="ARBA" id="ARBA00022605"/>
    </source>
</evidence>
<dbReference type="EMBL" id="CCXY01000045">
    <property type="protein sequence ID" value="CEG11343.1"/>
    <property type="molecule type" value="Genomic_DNA"/>
</dbReference>
<comment type="catalytic activity">
    <reaction evidence="14">
        <text>L-isoleucine + 2-oxoglutarate = (S)-3-methyl-2-oxopentanoate + L-glutamate</text>
        <dbReference type="Rhea" id="RHEA:24801"/>
        <dbReference type="ChEBI" id="CHEBI:16810"/>
        <dbReference type="ChEBI" id="CHEBI:29985"/>
        <dbReference type="ChEBI" id="CHEBI:35146"/>
        <dbReference type="ChEBI" id="CHEBI:58045"/>
        <dbReference type="EC" id="2.6.1.42"/>
    </reaction>
</comment>
<dbReference type="InterPro" id="IPR036038">
    <property type="entry name" value="Aminotransferase-like"/>
</dbReference>
<dbReference type="Pfam" id="PF01063">
    <property type="entry name" value="Aminotran_4"/>
    <property type="match status" value="1"/>
</dbReference>
<dbReference type="InterPro" id="IPR043132">
    <property type="entry name" value="BCAT-like_C"/>
</dbReference>
<evidence type="ECO:0000256" key="5">
    <source>
        <dbReference type="ARBA" id="ARBA00005072"/>
    </source>
</evidence>
<evidence type="ECO:0000256" key="12">
    <source>
        <dbReference type="ARBA" id="ARBA00023304"/>
    </source>
</evidence>
<dbReference type="GO" id="GO:0009097">
    <property type="term" value="P:isoleucine biosynthetic process"/>
    <property type="evidence" value="ECO:0007669"/>
    <property type="project" value="UniProtKB-UniPathway"/>
</dbReference>
<evidence type="ECO:0000256" key="14">
    <source>
        <dbReference type="ARBA" id="ARBA00048798"/>
    </source>
</evidence>
<accession>A0A098E652</accession>
<organism evidence="16">
    <name type="scientific">groundwater metagenome</name>
    <dbReference type="NCBI Taxonomy" id="717931"/>
    <lineage>
        <taxon>unclassified sequences</taxon>
        <taxon>metagenomes</taxon>
        <taxon>ecological metagenomes</taxon>
    </lineage>
</organism>
<dbReference type="InterPro" id="IPR001544">
    <property type="entry name" value="Aminotrans_IV"/>
</dbReference>
<evidence type="ECO:0000256" key="7">
    <source>
        <dbReference type="ARBA" id="ARBA00013053"/>
    </source>
</evidence>
<dbReference type="UniPathway" id="UPA00048">
    <property type="reaction ID" value="UER00073"/>
</dbReference>
<comment type="similarity">
    <text evidence="6">Belongs to the class-IV pyridoxal-phosphate-dependent aminotransferase family.</text>
</comment>
<evidence type="ECO:0000313" key="16">
    <source>
        <dbReference type="EMBL" id="CEG11343.1"/>
    </source>
</evidence>
<dbReference type="GO" id="GO:0052656">
    <property type="term" value="F:L-isoleucine-2-oxoglutarate transaminase activity"/>
    <property type="evidence" value="ECO:0007669"/>
    <property type="project" value="RHEA"/>
</dbReference>
<evidence type="ECO:0000256" key="2">
    <source>
        <dbReference type="ARBA" id="ARBA00003109"/>
    </source>
</evidence>
<dbReference type="PANTHER" id="PTHR42743:SF11">
    <property type="entry name" value="AMINODEOXYCHORISMATE LYASE"/>
    <property type="match status" value="1"/>
</dbReference>
<dbReference type="FunFam" id="3.20.10.10:FF:000002">
    <property type="entry name" value="D-alanine aminotransferase"/>
    <property type="match status" value="1"/>
</dbReference>
<dbReference type="InterPro" id="IPR043131">
    <property type="entry name" value="BCAT-like_N"/>
</dbReference>
<dbReference type="PANTHER" id="PTHR42743">
    <property type="entry name" value="AMINO-ACID AMINOTRANSFERASE"/>
    <property type="match status" value="1"/>
</dbReference>
<dbReference type="CDD" id="cd01558">
    <property type="entry name" value="D-AAT_like"/>
    <property type="match status" value="1"/>
</dbReference>
<dbReference type="PROSITE" id="PS00770">
    <property type="entry name" value="AA_TRANSFER_CLASS_4"/>
    <property type="match status" value="1"/>
</dbReference>
<dbReference type="InterPro" id="IPR050571">
    <property type="entry name" value="Class-IV_PLP-Dep_Aminotrnsfr"/>
</dbReference>
<sequence>MKIYIDGKFYDKEEAKISVFDHGFLYGDGVFEGIRAYNGKIFGVNDHIDRIFASAQYIKLQIPMTKEEIKDALYKTLEANALKDAYVRLVVSRGVGELGLDPRKCPNPCVIIIATYWDAMYGDLYGKGIKVITASTRRIPPQCLDVKAKTLNYLNNILAKIETFAVQADEALMLDVDGFVSEGTGDNIFVIKDGKILTPSMDSSILSGVTRKTVMNLAKNLNIEVAERKLTLLEIYNADETFMTGTAAEVIPIREVDGRKIKKCPGEITMKIMEEFRKIR</sequence>
<keyword evidence="8 16" id="KW-0032">Aminotransferase</keyword>
<dbReference type="NCBIfam" id="NF006185">
    <property type="entry name" value="PRK08320.1"/>
    <property type="match status" value="1"/>
</dbReference>
<comment type="function">
    <text evidence="2">Acts on leucine, isoleucine and valine.</text>
</comment>
<dbReference type="GO" id="GO:0009098">
    <property type="term" value="P:L-leucine biosynthetic process"/>
    <property type="evidence" value="ECO:0007669"/>
    <property type="project" value="UniProtKB-UniPathway"/>
</dbReference>
<comment type="pathway">
    <text evidence="4">Amino-acid biosynthesis; L-valine biosynthesis; L-valine from pyruvate: step 4/4.</text>
</comment>
<name>A0A098E652_9ZZZZ</name>
<comment type="catalytic activity">
    <reaction evidence="13">
        <text>L-valine + 2-oxoglutarate = 3-methyl-2-oxobutanoate + L-glutamate</text>
        <dbReference type="Rhea" id="RHEA:24813"/>
        <dbReference type="ChEBI" id="CHEBI:11851"/>
        <dbReference type="ChEBI" id="CHEBI:16810"/>
        <dbReference type="ChEBI" id="CHEBI:29985"/>
        <dbReference type="ChEBI" id="CHEBI:57762"/>
        <dbReference type="EC" id="2.6.1.42"/>
    </reaction>
</comment>
<dbReference type="NCBIfam" id="TIGR01122">
    <property type="entry name" value="ilvE_I"/>
    <property type="match status" value="1"/>
</dbReference>
<keyword evidence="10 16" id="KW-0808">Transferase</keyword>
<dbReference type="Gene3D" id="3.30.470.10">
    <property type="match status" value="1"/>
</dbReference>
<evidence type="ECO:0000256" key="8">
    <source>
        <dbReference type="ARBA" id="ARBA00022576"/>
    </source>
</evidence>
<evidence type="ECO:0000256" key="15">
    <source>
        <dbReference type="ARBA" id="ARBA00049229"/>
    </source>
</evidence>
<evidence type="ECO:0000256" key="13">
    <source>
        <dbReference type="ARBA" id="ARBA00048212"/>
    </source>
</evidence>
<dbReference type="Gene3D" id="3.20.10.10">
    <property type="entry name" value="D-amino Acid Aminotransferase, subunit A, domain 2"/>
    <property type="match status" value="1"/>
</dbReference>
<dbReference type="GO" id="GO:0052655">
    <property type="term" value="F:L-valine-2-oxoglutarate transaminase activity"/>
    <property type="evidence" value="ECO:0007669"/>
    <property type="project" value="RHEA"/>
</dbReference>
<comment type="pathway">
    <text evidence="5">Amino-acid biosynthesis; L-leucine biosynthesis; L-leucine from 3-methyl-2-oxobutanoate: step 4/4.</text>
</comment>
<dbReference type="GO" id="GO:0009099">
    <property type="term" value="P:L-valine biosynthetic process"/>
    <property type="evidence" value="ECO:0007669"/>
    <property type="project" value="UniProtKB-UniPathway"/>
</dbReference>
<evidence type="ECO:0000256" key="11">
    <source>
        <dbReference type="ARBA" id="ARBA00022898"/>
    </source>
</evidence>
<dbReference type="InterPro" id="IPR018300">
    <property type="entry name" value="Aminotrans_IV_CS"/>
</dbReference>
<dbReference type="SUPFAM" id="SSF56752">
    <property type="entry name" value="D-aminoacid aminotransferase-like PLP-dependent enzymes"/>
    <property type="match status" value="1"/>
</dbReference>
<comment type="cofactor">
    <cofactor evidence="1">
        <name>pyridoxal 5'-phosphate</name>
        <dbReference type="ChEBI" id="CHEBI:597326"/>
    </cofactor>
</comment>
<dbReference type="FunFam" id="3.30.470.10:FF:000006">
    <property type="entry name" value="Branched-chain-amino-acid aminotransferase"/>
    <property type="match status" value="1"/>
</dbReference>
<comment type="catalytic activity">
    <reaction evidence="15">
        <text>L-leucine + 2-oxoglutarate = 4-methyl-2-oxopentanoate + L-glutamate</text>
        <dbReference type="Rhea" id="RHEA:18321"/>
        <dbReference type="ChEBI" id="CHEBI:16810"/>
        <dbReference type="ChEBI" id="CHEBI:17865"/>
        <dbReference type="ChEBI" id="CHEBI:29985"/>
        <dbReference type="ChEBI" id="CHEBI:57427"/>
        <dbReference type="EC" id="2.6.1.42"/>
    </reaction>
</comment>
<evidence type="ECO:0000256" key="1">
    <source>
        <dbReference type="ARBA" id="ARBA00001933"/>
    </source>
</evidence>
<dbReference type="GO" id="GO:0052654">
    <property type="term" value="F:L-leucine-2-oxoglutarate transaminase activity"/>
    <property type="evidence" value="ECO:0007669"/>
    <property type="project" value="RHEA"/>
</dbReference>
<evidence type="ECO:0000256" key="10">
    <source>
        <dbReference type="ARBA" id="ARBA00022679"/>
    </source>
</evidence>
<keyword evidence="12" id="KW-0100">Branched-chain amino acid biosynthesis</keyword>
<dbReference type="UniPathway" id="UPA00047">
    <property type="reaction ID" value="UER00058"/>
</dbReference>
<evidence type="ECO:0000256" key="3">
    <source>
        <dbReference type="ARBA" id="ARBA00004824"/>
    </source>
</evidence>
<gene>
    <name evidence="16" type="primary">ilvE</name>
    <name evidence="16" type="ORF">MSIBF_A1390019</name>
</gene>
<evidence type="ECO:0000256" key="6">
    <source>
        <dbReference type="ARBA" id="ARBA00009320"/>
    </source>
</evidence>
<dbReference type="UniPathway" id="UPA00049">
    <property type="reaction ID" value="UER00062"/>
</dbReference>
<evidence type="ECO:0000256" key="4">
    <source>
        <dbReference type="ARBA" id="ARBA00004931"/>
    </source>
</evidence>
<proteinExistence type="inferred from homology"/>
<protein>
    <recommendedName>
        <fullName evidence="7">branched-chain-amino-acid transaminase</fullName>
        <ecNumber evidence="7">2.6.1.42</ecNumber>
    </recommendedName>
</protein>
<keyword evidence="9" id="KW-0028">Amino-acid biosynthesis</keyword>
<comment type="pathway">
    <text evidence="3">Amino-acid biosynthesis; L-isoleucine biosynthesis; L-isoleucine from 2-oxobutanoate: step 4/4.</text>
</comment>
<dbReference type="EC" id="2.6.1.42" evidence="7"/>
<dbReference type="InterPro" id="IPR005785">
    <property type="entry name" value="B_amino_transI"/>
</dbReference>
<keyword evidence="11" id="KW-0663">Pyridoxal phosphate</keyword>
<dbReference type="NCBIfam" id="NF005146">
    <property type="entry name" value="PRK06606.1"/>
    <property type="match status" value="1"/>
</dbReference>